<organism evidence="1">
    <name type="scientific">marine sediment metagenome</name>
    <dbReference type="NCBI Taxonomy" id="412755"/>
    <lineage>
        <taxon>unclassified sequences</taxon>
        <taxon>metagenomes</taxon>
        <taxon>ecological metagenomes</taxon>
    </lineage>
</organism>
<comment type="caution">
    <text evidence="1">The sequence shown here is derived from an EMBL/GenBank/DDBJ whole genome shotgun (WGS) entry which is preliminary data.</text>
</comment>
<dbReference type="AlphaFoldDB" id="A0A0F8YSH6"/>
<sequence length="125" mass="13907">PFGAGWELFQEFEVTRVSHYGLPVTPVYCYWGMSGGGIYEQALCLVTPVSPDWGFNDRALIPDMVYQLLKTPGYLEGIWPSLSIVMGTNKGNTAWSASIATTIAFFDIIRTLPVLVESKKPKEEK</sequence>
<name>A0A0F8YSH6_9ZZZZ</name>
<accession>A0A0F8YSH6</accession>
<protein>
    <submittedName>
        <fullName evidence="1">Uncharacterized protein</fullName>
    </submittedName>
</protein>
<proteinExistence type="predicted"/>
<dbReference type="EMBL" id="LAZR01064666">
    <property type="protein sequence ID" value="KKK57079.1"/>
    <property type="molecule type" value="Genomic_DNA"/>
</dbReference>
<reference evidence="1" key="1">
    <citation type="journal article" date="2015" name="Nature">
        <title>Complex archaea that bridge the gap between prokaryotes and eukaryotes.</title>
        <authorList>
            <person name="Spang A."/>
            <person name="Saw J.H."/>
            <person name="Jorgensen S.L."/>
            <person name="Zaremba-Niedzwiedzka K."/>
            <person name="Martijn J."/>
            <person name="Lind A.E."/>
            <person name="van Eijk R."/>
            <person name="Schleper C."/>
            <person name="Guy L."/>
            <person name="Ettema T.J."/>
        </authorList>
    </citation>
    <scope>NUCLEOTIDE SEQUENCE</scope>
</reference>
<evidence type="ECO:0000313" key="1">
    <source>
        <dbReference type="EMBL" id="KKK57079.1"/>
    </source>
</evidence>
<gene>
    <name evidence="1" type="ORF">LCGC14_3058110</name>
</gene>
<feature type="non-terminal residue" evidence="1">
    <location>
        <position position="1"/>
    </location>
</feature>